<keyword evidence="2" id="KW-1185">Reference proteome</keyword>
<dbReference type="Proteomes" id="UP001054945">
    <property type="component" value="Unassembled WGS sequence"/>
</dbReference>
<gene>
    <name evidence="1" type="ORF">CEXT_469131</name>
</gene>
<dbReference type="AlphaFoldDB" id="A0AAV4R8S7"/>
<dbReference type="EMBL" id="BPLR01007416">
    <property type="protein sequence ID" value="GIY16802.1"/>
    <property type="molecule type" value="Genomic_DNA"/>
</dbReference>
<organism evidence="1 2">
    <name type="scientific">Caerostris extrusa</name>
    <name type="common">Bark spider</name>
    <name type="synonym">Caerostris bankana</name>
    <dbReference type="NCBI Taxonomy" id="172846"/>
    <lineage>
        <taxon>Eukaryota</taxon>
        <taxon>Metazoa</taxon>
        <taxon>Ecdysozoa</taxon>
        <taxon>Arthropoda</taxon>
        <taxon>Chelicerata</taxon>
        <taxon>Arachnida</taxon>
        <taxon>Araneae</taxon>
        <taxon>Araneomorphae</taxon>
        <taxon>Entelegynae</taxon>
        <taxon>Araneoidea</taxon>
        <taxon>Araneidae</taxon>
        <taxon>Caerostris</taxon>
    </lineage>
</organism>
<protein>
    <submittedName>
        <fullName evidence="1">Uncharacterized protein</fullName>
    </submittedName>
</protein>
<evidence type="ECO:0000313" key="2">
    <source>
        <dbReference type="Proteomes" id="UP001054945"/>
    </source>
</evidence>
<sequence>MPRRCPVLVFVHELPKSDAAATSWTADGLQQIMRLFGHEAHHFSAGCSLKLNDAVITAPYSRPPRMRRDGQKITHQFALIICNSLRVKSFDYS</sequence>
<name>A0AAV4R8S7_CAEEX</name>
<accession>A0AAV4R8S7</accession>
<comment type="caution">
    <text evidence="1">The sequence shown here is derived from an EMBL/GenBank/DDBJ whole genome shotgun (WGS) entry which is preliminary data.</text>
</comment>
<evidence type="ECO:0000313" key="1">
    <source>
        <dbReference type="EMBL" id="GIY16802.1"/>
    </source>
</evidence>
<proteinExistence type="predicted"/>
<reference evidence="1 2" key="1">
    <citation type="submission" date="2021-06" db="EMBL/GenBank/DDBJ databases">
        <title>Caerostris extrusa draft genome.</title>
        <authorList>
            <person name="Kono N."/>
            <person name="Arakawa K."/>
        </authorList>
    </citation>
    <scope>NUCLEOTIDE SEQUENCE [LARGE SCALE GENOMIC DNA]</scope>
</reference>